<name>A0A1Y3TZH6_LIMRT</name>
<dbReference type="EMBL" id="NFHN01000063">
    <property type="protein sequence ID" value="OUN41966.1"/>
    <property type="molecule type" value="Genomic_DNA"/>
</dbReference>
<accession>A0A1Y3TZH6</accession>
<protein>
    <submittedName>
        <fullName evidence="1">Uncharacterized protein</fullName>
    </submittedName>
</protein>
<comment type="caution">
    <text evidence="1">The sequence shown here is derived from an EMBL/GenBank/DDBJ whole genome shotgun (WGS) entry which is preliminary data.</text>
</comment>
<dbReference type="Proteomes" id="UP000195868">
    <property type="component" value="Unassembled WGS sequence"/>
</dbReference>
<dbReference type="AlphaFoldDB" id="A0A1Y3TZH6"/>
<organism evidence="1 2">
    <name type="scientific">Limosilactobacillus reuteri</name>
    <name type="common">Lactobacillus reuteri</name>
    <dbReference type="NCBI Taxonomy" id="1598"/>
    <lineage>
        <taxon>Bacteria</taxon>
        <taxon>Bacillati</taxon>
        <taxon>Bacillota</taxon>
        <taxon>Bacilli</taxon>
        <taxon>Lactobacillales</taxon>
        <taxon>Lactobacillaceae</taxon>
        <taxon>Limosilactobacillus</taxon>
    </lineage>
</organism>
<evidence type="ECO:0000313" key="2">
    <source>
        <dbReference type="Proteomes" id="UP000195868"/>
    </source>
</evidence>
<proteinExistence type="predicted"/>
<reference evidence="2" key="1">
    <citation type="submission" date="2017-04" db="EMBL/GenBank/DDBJ databases">
        <title>Function of individual gut microbiota members based on whole genome sequencing of pure cultures obtained from chicken caecum.</title>
        <authorList>
            <person name="Medvecky M."/>
            <person name="Cejkova D."/>
            <person name="Polansky O."/>
            <person name="Karasova D."/>
            <person name="Kubasova T."/>
            <person name="Cizek A."/>
            <person name="Rychlik I."/>
        </authorList>
    </citation>
    <scope>NUCLEOTIDE SEQUENCE [LARGE SCALE GENOMIC DNA]</scope>
    <source>
        <strain evidence="2">An71</strain>
    </source>
</reference>
<sequence length="342" mass="39923">MIKAKNNTYYYTVDDILAIANGAAMGIYKAGAKMYHEKNKISVILSRLVKAEKLAGNLDNEEKKPLLLKNGPLQTGRPKYAYPAYYVDKILNLLPRTDPDNLIISFTTKEVIEGDTLTKSVVKEIFNNILHKNNQLPDSDSDLEDDIVRSIYRKDLLRRNKIITELEKMKVYRENNYNSLEKYLSKVRKMMNSTYEYLQNDKINNLKKLNNLRNLTSLINPPFDEKQFNKLESKILDLINKQTLDADDINKSFKKKKLVLPYEKKQIIISEVMNKNLENREETKRKVKQFTAESIKLISEKQGQIDMLFSYLDTISDFINSDNIDLAGKLELSRQQLWLWKH</sequence>
<evidence type="ECO:0000313" key="1">
    <source>
        <dbReference type="EMBL" id="OUN41966.1"/>
    </source>
</evidence>
<gene>
    <name evidence="1" type="ORF">B5G22_10775</name>
</gene>
<dbReference type="RefSeq" id="WP_087216112.1">
    <property type="nucleotide sequence ID" value="NZ_NFHN01000063.1"/>
</dbReference>